<name>A0A660LCU3_9ACTN</name>
<dbReference type="EMBL" id="RBIL01000001">
    <property type="protein sequence ID" value="RKQ91700.1"/>
    <property type="molecule type" value="Genomic_DNA"/>
</dbReference>
<comment type="caution">
    <text evidence="2">The sequence shown here is derived from an EMBL/GenBank/DDBJ whole genome shotgun (WGS) entry which is preliminary data.</text>
</comment>
<organism evidence="2 3">
    <name type="scientific">Solirubrobacter pauli</name>
    <dbReference type="NCBI Taxonomy" id="166793"/>
    <lineage>
        <taxon>Bacteria</taxon>
        <taxon>Bacillati</taxon>
        <taxon>Actinomycetota</taxon>
        <taxon>Thermoleophilia</taxon>
        <taxon>Solirubrobacterales</taxon>
        <taxon>Solirubrobacteraceae</taxon>
        <taxon>Solirubrobacter</taxon>
    </lineage>
</organism>
<dbReference type="GO" id="GO:0005975">
    <property type="term" value="P:carbohydrate metabolic process"/>
    <property type="evidence" value="ECO:0007669"/>
    <property type="project" value="InterPro"/>
</dbReference>
<evidence type="ECO:0000313" key="2">
    <source>
        <dbReference type="EMBL" id="RKQ91700.1"/>
    </source>
</evidence>
<dbReference type="InterPro" id="IPR012341">
    <property type="entry name" value="6hp_glycosidase-like_sf"/>
</dbReference>
<keyword evidence="3" id="KW-1185">Reference proteome</keyword>
<dbReference type="Proteomes" id="UP000278962">
    <property type="component" value="Unassembled WGS sequence"/>
</dbReference>
<keyword evidence="1" id="KW-0732">Signal</keyword>
<gene>
    <name evidence="2" type="ORF">C8N24_1528</name>
</gene>
<proteinExistence type="predicted"/>
<evidence type="ECO:0000313" key="3">
    <source>
        <dbReference type="Proteomes" id="UP000278962"/>
    </source>
</evidence>
<dbReference type="InterPro" id="IPR008928">
    <property type="entry name" value="6-hairpin_glycosidase_sf"/>
</dbReference>
<feature type="chain" id="PRO_5024846608" description="Glycogen debranching protein" evidence="1">
    <location>
        <begin position="22"/>
        <end position="799"/>
    </location>
</feature>
<feature type="signal peptide" evidence="1">
    <location>
        <begin position="1"/>
        <end position="21"/>
    </location>
</feature>
<sequence length="799" mass="86014">MVRAVSAAVALALVSAGSARAATEISTSDRLQDRREVAAGDRAYAVGFADGGWYANGWHITGEMGGIWAPPSKLADGVWFGVDGQWVGAATRFTSGAGYVRYDLPATGGVELSRTDFVPDGRRAALFGITLRSATPKTVTVDADVHSELLTAYPWSSSEGHPTAADNGQDTAAVEQGTLAFHDGALTAFAGSDRTAQGIETGPGFRGPRTGLVCGADGKQMPSQCDDGPVGRGAGGRLRYAVKVGAKPTTVWIAVAATRADLAAATKDPDALLARKVAARAALAEHSNVDLPGDRSLQRAIDYGKQNLADLTQTATDLRIRHVDRGTAFPAPIGVVKQATFIGAGYPDYPWLFATDGEYTAFAAVALGQFEPIKAHLKALQQVSDLLNAKSGKVAHEIVTDGSVYFGANADPGNTDESVKFPSAVALVWRWTGDRRFLNDLYDFSRRATRYVVDNLDADKDGWPEGLGNVEREGMGEEKLDNSVYLIRGLTDLASLADAKRDGPTASWARKLAQQLRAAFDRTWWNEPSRQYADSLGPNNAQLQQQHWIGVTPMETGLAPAKHANTALDVRETDCFSGTAPFNVGLFHTGCTGGPEGKGEKVVFSLNTAIKAVADGNYGRSQRRYTDANAKTMLDEQPGALPEILPSPDQNRNLDRCWTCRSMFMQAWGHYGTAWPVIAQQLGVMPDLGERRLDVVPSIPEGQERISGLSIRLGERGTVAVRADRDGKTYDTRVTLRSQDVRTLRIGVTLPRGTRVKRVWLDGERLKAVPRPVTTNRGVEVTVRVPRPQGRHLVTVQGR</sequence>
<accession>A0A660LCU3</accession>
<protein>
    <recommendedName>
        <fullName evidence="4">Glycogen debranching protein</fullName>
    </recommendedName>
</protein>
<reference evidence="2 3" key="1">
    <citation type="submission" date="2018-10" db="EMBL/GenBank/DDBJ databases">
        <title>Genomic Encyclopedia of Archaeal and Bacterial Type Strains, Phase II (KMG-II): from individual species to whole genera.</title>
        <authorList>
            <person name="Goeker M."/>
        </authorList>
    </citation>
    <scope>NUCLEOTIDE SEQUENCE [LARGE SCALE GENOMIC DNA]</scope>
    <source>
        <strain evidence="2 3">DSM 14954</strain>
    </source>
</reference>
<dbReference type="Gene3D" id="1.50.10.10">
    <property type="match status" value="1"/>
</dbReference>
<evidence type="ECO:0000256" key="1">
    <source>
        <dbReference type="SAM" id="SignalP"/>
    </source>
</evidence>
<dbReference type="SUPFAM" id="SSF48208">
    <property type="entry name" value="Six-hairpin glycosidases"/>
    <property type="match status" value="1"/>
</dbReference>
<evidence type="ECO:0008006" key="4">
    <source>
        <dbReference type="Google" id="ProtNLM"/>
    </source>
</evidence>
<dbReference type="AlphaFoldDB" id="A0A660LCU3"/>